<gene>
    <name evidence="2" type="ORF">FRACYDRAFT_236969</name>
</gene>
<evidence type="ECO:0000313" key="2">
    <source>
        <dbReference type="EMBL" id="OEU18691.1"/>
    </source>
</evidence>
<keyword evidence="1" id="KW-0472">Membrane</keyword>
<dbReference type="KEGG" id="fcy:FRACYDRAFT_236969"/>
<evidence type="ECO:0000313" key="3">
    <source>
        <dbReference type="Proteomes" id="UP000095751"/>
    </source>
</evidence>
<dbReference type="EMBL" id="KV784356">
    <property type="protein sequence ID" value="OEU18691.1"/>
    <property type="molecule type" value="Genomic_DNA"/>
</dbReference>
<name>A0A1E7FKJ9_9STRA</name>
<proteinExistence type="predicted"/>
<keyword evidence="1" id="KW-1133">Transmembrane helix</keyword>
<sequence length="178" mass="20595">MSSSIFLLLLFLFLFFSFVFLSLLLFCFVDIKEDDLETFVTFEEEVEDFVFPVPEESLLGGRPLDFFFVFLVVVVPLSFFTFVFFVGPGPELDDENSNGLFQTVFTFRVRLLSAENNWSCDSIGITPFFCLDVAMIDCHSPGPQFAFSHYWIISHVYVMYMPFTVVAIPILYVIKKIR</sequence>
<feature type="transmembrane region" description="Helical" evidence="1">
    <location>
        <begin position="66"/>
        <end position="87"/>
    </location>
</feature>
<accession>A0A1E7FKJ9</accession>
<dbReference type="AlphaFoldDB" id="A0A1E7FKJ9"/>
<reference evidence="2 3" key="1">
    <citation type="submission" date="2016-09" db="EMBL/GenBank/DDBJ databases">
        <title>Extensive genetic diversity and differential bi-allelic expression allows diatom success in the polar Southern Ocean.</title>
        <authorList>
            <consortium name="DOE Joint Genome Institute"/>
            <person name="Mock T."/>
            <person name="Otillar R.P."/>
            <person name="Strauss J."/>
            <person name="Dupont C."/>
            <person name="Frickenhaus S."/>
            <person name="Maumus F."/>
            <person name="Mcmullan M."/>
            <person name="Sanges R."/>
            <person name="Schmutz J."/>
            <person name="Toseland A."/>
            <person name="Valas R."/>
            <person name="Veluchamy A."/>
            <person name="Ward B.J."/>
            <person name="Allen A."/>
            <person name="Barry K."/>
            <person name="Falciatore A."/>
            <person name="Ferrante M."/>
            <person name="Fortunato A.E."/>
            <person name="Gloeckner G."/>
            <person name="Gruber A."/>
            <person name="Hipkin R."/>
            <person name="Janech M."/>
            <person name="Kroth P."/>
            <person name="Leese F."/>
            <person name="Lindquist E."/>
            <person name="Lyon B.R."/>
            <person name="Martin J."/>
            <person name="Mayer C."/>
            <person name="Parker M."/>
            <person name="Quesneville H."/>
            <person name="Raymond J."/>
            <person name="Uhlig C."/>
            <person name="Valentin K.U."/>
            <person name="Worden A.Z."/>
            <person name="Armbrust E.V."/>
            <person name="Bowler C."/>
            <person name="Green B."/>
            <person name="Moulton V."/>
            <person name="Van Oosterhout C."/>
            <person name="Grigoriev I."/>
        </authorList>
    </citation>
    <scope>NUCLEOTIDE SEQUENCE [LARGE SCALE GENOMIC DNA]</scope>
    <source>
        <strain evidence="2 3">CCMP1102</strain>
    </source>
</reference>
<feature type="transmembrane region" description="Helical" evidence="1">
    <location>
        <begin position="6"/>
        <end position="29"/>
    </location>
</feature>
<protein>
    <submittedName>
        <fullName evidence="2">Uncharacterized protein</fullName>
    </submittedName>
</protein>
<keyword evidence="3" id="KW-1185">Reference proteome</keyword>
<dbReference type="InParanoid" id="A0A1E7FKJ9"/>
<feature type="transmembrane region" description="Helical" evidence="1">
    <location>
        <begin position="150"/>
        <end position="174"/>
    </location>
</feature>
<organism evidence="2 3">
    <name type="scientific">Fragilariopsis cylindrus CCMP1102</name>
    <dbReference type="NCBI Taxonomy" id="635003"/>
    <lineage>
        <taxon>Eukaryota</taxon>
        <taxon>Sar</taxon>
        <taxon>Stramenopiles</taxon>
        <taxon>Ochrophyta</taxon>
        <taxon>Bacillariophyta</taxon>
        <taxon>Bacillariophyceae</taxon>
        <taxon>Bacillariophycidae</taxon>
        <taxon>Bacillariales</taxon>
        <taxon>Bacillariaceae</taxon>
        <taxon>Fragilariopsis</taxon>
    </lineage>
</organism>
<evidence type="ECO:0000256" key="1">
    <source>
        <dbReference type="SAM" id="Phobius"/>
    </source>
</evidence>
<keyword evidence="1" id="KW-0812">Transmembrane</keyword>
<dbReference type="Proteomes" id="UP000095751">
    <property type="component" value="Unassembled WGS sequence"/>
</dbReference>